<evidence type="ECO:0000259" key="13">
    <source>
        <dbReference type="Pfam" id="PF07715"/>
    </source>
</evidence>
<organism evidence="14 15">
    <name type="scientific">Aliarcobacter vitoriensis</name>
    <dbReference type="NCBI Taxonomy" id="2011099"/>
    <lineage>
        <taxon>Bacteria</taxon>
        <taxon>Pseudomonadati</taxon>
        <taxon>Campylobacterota</taxon>
        <taxon>Epsilonproteobacteria</taxon>
        <taxon>Campylobacterales</taxon>
        <taxon>Arcobacteraceae</taxon>
        <taxon>Aliarcobacter</taxon>
    </lineage>
</organism>
<comment type="similarity">
    <text evidence="10 11">Belongs to the TonB-dependent receptor family.</text>
</comment>
<evidence type="ECO:0000256" key="6">
    <source>
        <dbReference type="ARBA" id="ARBA00023077"/>
    </source>
</evidence>
<evidence type="ECO:0000256" key="3">
    <source>
        <dbReference type="ARBA" id="ARBA00022452"/>
    </source>
</evidence>
<keyword evidence="5" id="KW-0732">Signal</keyword>
<gene>
    <name evidence="14" type="ORF">CRU91_01940</name>
</gene>
<dbReference type="PROSITE" id="PS52016">
    <property type="entry name" value="TONB_DEPENDENT_REC_3"/>
    <property type="match status" value="1"/>
</dbReference>
<keyword evidence="3 10" id="KW-1134">Transmembrane beta strand</keyword>
<dbReference type="Pfam" id="PF07715">
    <property type="entry name" value="Plug"/>
    <property type="match status" value="1"/>
</dbReference>
<keyword evidence="6 11" id="KW-0798">TonB box</keyword>
<dbReference type="InterPro" id="IPR012910">
    <property type="entry name" value="Plug_dom"/>
</dbReference>
<proteinExistence type="inferred from homology"/>
<dbReference type="RefSeq" id="WP_113892857.1">
    <property type="nucleotide sequence ID" value="NZ_JANJGA010000004.1"/>
</dbReference>
<evidence type="ECO:0000256" key="8">
    <source>
        <dbReference type="ARBA" id="ARBA00023170"/>
    </source>
</evidence>
<reference evidence="14 15" key="1">
    <citation type="submission" date="2017-10" db="EMBL/GenBank/DDBJ databases">
        <title>Genomics of the genus Arcobacter.</title>
        <authorList>
            <person name="Perez-Cataluna A."/>
            <person name="Figueras M.J."/>
        </authorList>
    </citation>
    <scope>NUCLEOTIDE SEQUENCE [LARGE SCALE GENOMIC DNA]</scope>
    <source>
        <strain evidence="14 15">CECT 9230</strain>
    </source>
</reference>
<evidence type="ECO:0000256" key="10">
    <source>
        <dbReference type="PROSITE-ProRule" id="PRU01360"/>
    </source>
</evidence>
<dbReference type="SUPFAM" id="SSF56935">
    <property type="entry name" value="Porins"/>
    <property type="match status" value="1"/>
</dbReference>
<dbReference type="Gene3D" id="2.40.170.20">
    <property type="entry name" value="TonB-dependent receptor, beta-barrel domain"/>
    <property type="match status" value="1"/>
</dbReference>
<dbReference type="Pfam" id="PF00593">
    <property type="entry name" value="TonB_dep_Rec_b-barrel"/>
    <property type="match status" value="1"/>
</dbReference>
<dbReference type="Proteomes" id="UP000252669">
    <property type="component" value="Unassembled WGS sequence"/>
</dbReference>
<keyword evidence="8 14" id="KW-0675">Receptor</keyword>
<evidence type="ECO:0000256" key="1">
    <source>
        <dbReference type="ARBA" id="ARBA00004571"/>
    </source>
</evidence>
<dbReference type="InterPro" id="IPR037066">
    <property type="entry name" value="Plug_dom_sf"/>
</dbReference>
<feature type="domain" description="TonB-dependent receptor-like beta-barrel" evidence="12">
    <location>
        <begin position="265"/>
        <end position="664"/>
    </location>
</feature>
<evidence type="ECO:0000259" key="12">
    <source>
        <dbReference type="Pfam" id="PF00593"/>
    </source>
</evidence>
<dbReference type="InterPro" id="IPR039426">
    <property type="entry name" value="TonB-dep_rcpt-like"/>
</dbReference>
<dbReference type="AlphaFoldDB" id="A0A366MTZ2"/>
<keyword evidence="7 10" id="KW-0472">Membrane</keyword>
<dbReference type="InterPro" id="IPR036942">
    <property type="entry name" value="Beta-barrel_TonB_sf"/>
</dbReference>
<evidence type="ECO:0000256" key="5">
    <source>
        <dbReference type="ARBA" id="ARBA00022729"/>
    </source>
</evidence>
<evidence type="ECO:0000256" key="4">
    <source>
        <dbReference type="ARBA" id="ARBA00022692"/>
    </source>
</evidence>
<evidence type="ECO:0000256" key="11">
    <source>
        <dbReference type="RuleBase" id="RU003357"/>
    </source>
</evidence>
<evidence type="ECO:0000256" key="2">
    <source>
        <dbReference type="ARBA" id="ARBA00022448"/>
    </source>
</evidence>
<dbReference type="InterPro" id="IPR000531">
    <property type="entry name" value="Beta-barrel_TonB"/>
</dbReference>
<accession>A0A366MTZ2</accession>
<evidence type="ECO:0000313" key="14">
    <source>
        <dbReference type="EMBL" id="RBQ29715.1"/>
    </source>
</evidence>
<protein>
    <submittedName>
        <fullName evidence="14">TonB-dependent receptor</fullName>
    </submittedName>
</protein>
<dbReference type="GO" id="GO:0009279">
    <property type="term" value="C:cell outer membrane"/>
    <property type="evidence" value="ECO:0007669"/>
    <property type="project" value="UniProtKB-SubCell"/>
</dbReference>
<keyword evidence="15" id="KW-1185">Reference proteome</keyword>
<dbReference type="PANTHER" id="PTHR30069:SF29">
    <property type="entry name" value="HEMOGLOBIN AND HEMOGLOBIN-HAPTOGLOBIN-BINDING PROTEIN 1-RELATED"/>
    <property type="match status" value="1"/>
</dbReference>
<evidence type="ECO:0000256" key="7">
    <source>
        <dbReference type="ARBA" id="ARBA00023136"/>
    </source>
</evidence>
<evidence type="ECO:0000256" key="9">
    <source>
        <dbReference type="ARBA" id="ARBA00023237"/>
    </source>
</evidence>
<dbReference type="GO" id="GO:0015344">
    <property type="term" value="F:siderophore uptake transmembrane transporter activity"/>
    <property type="evidence" value="ECO:0007669"/>
    <property type="project" value="TreeGrafter"/>
</dbReference>
<feature type="domain" description="TonB-dependent receptor plug" evidence="13">
    <location>
        <begin position="43"/>
        <end position="150"/>
    </location>
</feature>
<comment type="caution">
    <text evidence="14">The sequence shown here is derived from an EMBL/GenBank/DDBJ whole genome shotgun (WGS) entry which is preliminary data.</text>
</comment>
<keyword evidence="2 10" id="KW-0813">Transport</keyword>
<dbReference type="EMBL" id="PDKB01000003">
    <property type="protein sequence ID" value="RBQ29715.1"/>
    <property type="molecule type" value="Genomic_DNA"/>
</dbReference>
<dbReference type="Gene3D" id="2.170.130.10">
    <property type="entry name" value="TonB-dependent receptor, plug domain"/>
    <property type="match status" value="1"/>
</dbReference>
<dbReference type="GO" id="GO:0044718">
    <property type="term" value="P:siderophore transmembrane transport"/>
    <property type="evidence" value="ECO:0007669"/>
    <property type="project" value="TreeGrafter"/>
</dbReference>
<dbReference type="OrthoDB" id="5389752at2"/>
<evidence type="ECO:0000313" key="15">
    <source>
        <dbReference type="Proteomes" id="UP000252669"/>
    </source>
</evidence>
<comment type="subcellular location">
    <subcellularLocation>
        <location evidence="1 10">Cell outer membrane</location>
        <topology evidence="1 10">Multi-pass membrane protein</topology>
    </subcellularLocation>
</comment>
<dbReference type="CDD" id="cd01347">
    <property type="entry name" value="ligand_gated_channel"/>
    <property type="match status" value="1"/>
</dbReference>
<dbReference type="PANTHER" id="PTHR30069">
    <property type="entry name" value="TONB-DEPENDENT OUTER MEMBRANE RECEPTOR"/>
    <property type="match status" value="1"/>
</dbReference>
<keyword evidence="9 10" id="KW-0998">Cell outer membrane</keyword>
<name>A0A366MTZ2_9BACT</name>
<sequence>MNRVVLSSVTALFLTTNILADTTKLDEVLVTTATKTQKSIDGVSASIVVITKEDIEKISATTLKDILDKVPSINSQFGRFPHASALSKGAISIRGVGANGTLILLDGKRLSGETESPYEMSRIPASMIDRIEIVKGSMSTLYGSDAIGGVINIITKKDVKDINQTTLDLKYGSNAYSQAREKNANFSTLGNVNGLKYKVYASTIDTSSYKIDKNYIQKAINPNTGAEIPAMMNPQSGESGVLGVTYGDDSTVNTVGVGIEKNITDTFTLGFDVNYFEEDREGQYLGSSQGTGLNGMVLNTPVKSKDDNKRVDYSVFGKYSFNDDLRTSLRFYESYYKKRNETSPINFAGPVNKKFSANVKIDDIESITTYALNSSNLITFGLDYRKETRDSAAINPNPQSSDFIQKVIEYKSVYLQDEIEFTDSLNATIGARYDDISNADGKTTFQAGLVQKLGENTRVRVNYASGYRAPDIAELYVVAPLFKDGKRYGSEVINNFKTTAYDLKAEKSDTFELALANSFNNFNSEIVLFKTIVKDKIESVPYGTGGAKYYTSENLEKVDINGVEVNLDYRFNDSFDTTFNLTYLDTEDKTTSKELTYTPNLSASLNLNYQILDNLSSNLNLRYIGKQYEDTQNNNKVDDYTLVDLGINYDISKIFTIYGGVDNIFNKEVNENVDINVGTYYFAGLKAKF</sequence>
<keyword evidence="4 10" id="KW-0812">Transmembrane</keyword>